<comment type="caution">
    <text evidence="1">The sequence shown here is derived from an EMBL/GenBank/DDBJ whole genome shotgun (WGS) entry which is preliminary data.</text>
</comment>
<evidence type="ECO:0000313" key="1">
    <source>
        <dbReference type="EMBL" id="ONI42763.1"/>
    </source>
</evidence>
<accession>A0ACC8XGN0</accession>
<dbReference type="EMBL" id="LJDB01000007">
    <property type="protein sequence ID" value="ONI42763.1"/>
    <property type="molecule type" value="Genomic_DNA"/>
</dbReference>
<organism evidence="1 2">
    <name type="scientific">Candidatus Epulonipiscium fishelsonii</name>
    <dbReference type="NCBI Taxonomy" id="77094"/>
    <lineage>
        <taxon>Bacteria</taxon>
        <taxon>Bacillati</taxon>
        <taxon>Bacillota</taxon>
        <taxon>Clostridia</taxon>
        <taxon>Lachnospirales</taxon>
        <taxon>Lachnospiraceae</taxon>
        <taxon>Candidatus Epulonipiscium</taxon>
    </lineage>
</organism>
<evidence type="ECO:0000313" key="2">
    <source>
        <dbReference type="Proteomes" id="UP000188605"/>
    </source>
</evidence>
<dbReference type="Proteomes" id="UP000188605">
    <property type="component" value="Unassembled WGS sequence"/>
</dbReference>
<sequence length="304" mass="33490">MTNILIKLFVKDYKNINSISVKQKYGILASVVGIMCNLFLCVFTFIIGITFSNIAITADAINSLSDIGSSIISIISFKISNKPADKEHPYGHARFEYICGLAISSIIIMLGITIITSSVKKILNPNILKFNITILLVLGTSILLKLWLSKFNKEIGEKINSQVLKAAATDSLSDVLSTASVFISIIFSYFTGIQIEGFMGIFVAILIIRSGVNIVKDMVNTLLGEAPPKELTDELTERILQYDGVLSMHGLLIHIYGENHCFASAHVEVDAKQNIITSHDIIDKIEKDIYKDLGINLVIHIDPI</sequence>
<name>A0ACC8XGN0_9FIRM</name>
<keyword evidence="2" id="KW-1185">Reference proteome</keyword>
<reference evidence="1" key="1">
    <citation type="submission" date="2016-08" db="EMBL/GenBank/DDBJ databases">
        <authorList>
            <person name="Ngugi D.K."/>
            <person name="Miyake S."/>
            <person name="Stingl U."/>
        </authorList>
    </citation>
    <scope>NUCLEOTIDE SEQUENCE</scope>
    <source>
        <strain evidence="1">SCG-B11WGA-EpuloA1</strain>
    </source>
</reference>
<gene>
    <name evidence="1" type="ORF">AN396_13265</name>
</gene>
<protein>
    <submittedName>
        <fullName evidence="1">Uncharacterized protein</fullName>
    </submittedName>
</protein>
<proteinExistence type="predicted"/>